<dbReference type="EMBL" id="JACGWZ010000001">
    <property type="protein sequence ID" value="MBA8823873.1"/>
    <property type="molecule type" value="Genomic_DNA"/>
</dbReference>
<dbReference type="AlphaFoldDB" id="A0A839DS14"/>
<evidence type="ECO:0000313" key="3">
    <source>
        <dbReference type="Proteomes" id="UP000569329"/>
    </source>
</evidence>
<dbReference type="Proteomes" id="UP000569329">
    <property type="component" value="Unassembled WGS sequence"/>
</dbReference>
<evidence type="ECO:0000256" key="1">
    <source>
        <dbReference type="SAM" id="MobiDB-lite"/>
    </source>
</evidence>
<feature type="region of interest" description="Disordered" evidence="1">
    <location>
        <begin position="25"/>
        <end position="50"/>
    </location>
</feature>
<organism evidence="2 3">
    <name type="scientific">Halosaccharopolyspora lacisalsi</name>
    <dbReference type="NCBI Taxonomy" id="1000566"/>
    <lineage>
        <taxon>Bacteria</taxon>
        <taxon>Bacillati</taxon>
        <taxon>Actinomycetota</taxon>
        <taxon>Actinomycetes</taxon>
        <taxon>Pseudonocardiales</taxon>
        <taxon>Pseudonocardiaceae</taxon>
        <taxon>Halosaccharopolyspora</taxon>
    </lineage>
</organism>
<reference evidence="2 3" key="1">
    <citation type="submission" date="2020-07" db="EMBL/GenBank/DDBJ databases">
        <title>Sequencing the genomes of 1000 actinobacteria strains.</title>
        <authorList>
            <person name="Klenk H.-P."/>
        </authorList>
    </citation>
    <scope>NUCLEOTIDE SEQUENCE [LARGE SCALE GENOMIC DNA]</scope>
    <source>
        <strain evidence="2 3">DSM 45975</strain>
    </source>
</reference>
<comment type="caution">
    <text evidence="2">The sequence shown here is derived from an EMBL/GenBank/DDBJ whole genome shotgun (WGS) entry which is preliminary data.</text>
</comment>
<name>A0A839DS14_9PSEU</name>
<accession>A0A839DS14</accession>
<evidence type="ECO:0000313" key="2">
    <source>
        <dbReference type="EMBL" id="MBA8823873.1"/>
    </source>
</evidence>
<proteinExistence type="predicted"/>
<gene>
    <name evidence="2" type="ORF">FHX42_001202</name>
</gene>
<keyword evidence="3" id="KW-1185">Reference proteome</keyword>
<protein>
    <submittedName>
        <fullName evidence="2">Uncharacterized protein</fullName>
    </submittedName>
</protein>
<sequence>MSASESLTPAPLTVNARQLPEAAANLTRTGSAAEEGWDREELLRSRSAAR</sequence>
<dbReference type="RefSeq" id="WP_235986912.1">
    <property type="nucleotide sequence ID" value="NZ_JACGWZ010000001.1"/>
</dbReference>